<feature type="transmembrane region" description="Helical" evidence="1">
    <location>
        <begin position="249"/>
        <end position="266"/>
    </location>
</feature>
<keyword evidence="1" id="KW-1133">Transmembrane helix</keyword>
<keyword evidence="1" id="KW-0812">Transmembrane</keyword>
<feature type="transmembrane region" description="Helical" evidence="1">
    <location>
        <begin position="185"/>
        <end position="209"/>
    </location>
</feature>
<dbReference type="GO" id="GO:0017004">
    <property type="term" value="P:cytochrome complex assembly"/>
    <property type="evidence" value="ECO:0007669"/>
    <property type="project" value="InterPro"/>
</dbReference>
<sequence length="277" mass="32484">MQDIIAVRLHEIVLVIYMICLGCYFYDFIQKNSKVRTFGYYALGIVWIFQTIFLCMYIVTTKQFPILTIFEGFYFYTWMIITVSLVINYFKSTDLTVFIINLIGFVFLVIHTFRPEQYDTENTASNIMNELLLIHISLAILSYVLFALSTSHAILYLLQRKNLKEKKFNQKFFRMGSIEQLEQNVFRFSLVGFLVLLISLILGIQWGLIIIGSEIWIDMKVIGSLIVLLLYGVYLFLRVRKSVNTKTLVIANIMIFLVCMINYLVVSKFSGFHQWFN</sequence>
<evidence type="ECO:0000313" key="6">
    <source>
        <dbReference type="Proteomes" id="UP000627155"/>
    </source>
</evidence>
<dbReference type="STRING" id="1167632.GCA_000286335_00169"/>
<feature type="transmembrane region" description="Helical" evidence="1">
    <location>
        <begin position="38"/>
        <end position="60"/>
    </location>
</feature>
<name>A0A2T4PV33_9STAP</name>
<dbReference type="OrthoDB" id="2417400at2"/>
<dbReference type="Proteomes" id="UP000241209">
    <property type="component" value="Unassembled WGS sequence"/>
</dbReference>
<feature type="transmembrane region" description="Helical" evidence="1">
    <location>
        <begin position="95"/>
        <end position="113"/>
    </location>
</feature>
<reference evidence="3 5" key="1">
    <citation type="journal article" date="2016" name="Front. Microbiol.">
        <title>Comprehensive Phylogenetic Analysis of Bovine Non-aureus Staphylococci Species Based on Whole-Genome Sequencing.</title>
        <authorList>
            <person name="Naushad S."/>
            <person name="Barkema H.W."/>
            <person name="Luby C."/>
            <person name="Condas L.A."/>
            <person name="Nobrega D.B."/>
            <person name="Carson D.A."/>
            <person name="De Buck J."/>
        </authorList>
    </citation>
    <scope>NUCLEOTIDE SEQUENCE [LARGE SCALE GENOMIC DNA]</scope>
    <source>
        <strain evidence="3 5">SNUC 2204</strain>
    </source>
</reference>
<feature type="transmembrane region" description="Helical" evidence="1">
    <location>
        <begin position="6"/>
        <end position="26"/>
    </location>
</feature>
<feature type="transmembrane region" description="Helical" evidence="1">
    <location>
        <begin position="72"/>
        <end position="90"/>
    </location>
</feature>
<evidence type="ECO:0000313" key="5">
    <source>
        <dbReference type="Proteomes" id="UP000241209"/>
    </source>
</evidence>
<evidence type="ECO:0000313" key="4">
    <source>
        <dbReference type="EMBL" id="QRO84556.1"/>
    </source>
</evidence>
<gene>
    <name evidence="4" type="primary">ccsA</name>
    <name evidence="3" type="ORF">BU072_03835</name>
    <name evidence="4" type="ORF">I6J37_10250</name>
</gene>
<keyword evidence="6" id="KW-1185">Reference proteome</keyword>
<dbReference type="RefSeq" id="WP_016910899.1">
    <property type="nucleotide sequence ID" value="NZ_BMDF01000001.1"/>
</dbReference>
<reference evidence="4 6" key="3">
    <citation type="submission" date="2021-02" db="EMBL/GenBank/DDBJ databases">
        <title>FDA dAtabase for Regulatory Grade micrObial Sequences (FDA-ARGOS): Supporting development and validation of Infectious Disease Dx tests.</title>
        <authorList>
            <person name="Sproer C."/>
            <person name="Gronow S."/>
            <person name="Severitt S."/>
            <person name="Schroder I."/>
            <person name="Tallon L."/>
            <person name="Sadzewicz L."/>
            <person name="Zhao X."/>
            <person name="Boylan J."/>
            <person name="Ott S."/>
            <person name="Bowen H."/>
            <person name="Vavikolanu K."/>
            <person name="Mehta A."/>
            <person name="Aluvathingal J."/>
            <person name="Nadendla S."/>
            <person name="Lowell S."/>
            <person name="Myers T."/>
            <person name="Yan Y."/>
            <person name="Sichtig H."/>
        </authorList>
    </citation>
    <scope>NUCLEOTIDE SEQUENCE [LARGE SCALE GENOMIC DNA]</scope>
    <source>
        <strain evidence="4 6">FDAARGOS_1207</strain>
    </source>
</reference>
<protein>
    <submittedName>
        <fullName evidence="3">Cytochrome C assembly protein</fullName>
    </submittedName>
    <submittedName>
        <fullName evidence="4">Cytochrome c biogenesis protein CcsA</fullName>
    </submittedName>
</protein>
<reference evidence="3" key="2">
    <citation type="submission" date="2018-03" db="EMBL/GenBank/DDBJ databases">
        <authorList>
            <person name="Keele B.F."/>
        </authorList>
    </citation>
    <scope>NUCLEOTIDE SEQUENCE</scope>
    <source>
        <strain evidence="3">SNUC 2204</strain>
    </source>
</reference>
<dbReference type="AlphaFoldDB" id="A0A2T4PV33"/>
<feature type="transmembrane region" description="Helical" evidence="1">
    <location>
        <begin position="133"/>
        <end position="158"/>
    </location>
</feature>
<dbReference type="PANTHER" id="PTHR38034:SF1">
    <property type="entry name" value="INNER MEMBRANE PROTEIN YPJD"/>
    <property type="match status" value="1"/>
</dbReference>
<proteinExistence type="predicted"/>
<dbReference type="GO" id="GO:0020037">
    <property type="term" value="F:heme binding"/>
    <property type="evidence" value="ECO:0007669"/>
    <property type="project" value="InterPro"/>
</dbReference>
<feature type="transmembrane region" description="Helical" evidence="1">
    <location>
        <begin position="215"/>
        <end position="237"/>
    </location>
</feature>
<dbReference type="Proteomes" id="UP000627155">
    <property type="component" value="Chromosome"/>
</dbReference>
<keyword evidence="1" id="KW-0472">Membrane</keyword>
<dbReference type="EMBL" id="CP069486">
    <property type="protein sequence ID" value="QRO84556.1"/>
    <property type="molecule type" value="Genomic_DNA"/>
</dbReference>
<organism evidence="3 5">
    <name type="scientific">Mammaliicoccus vitulinus</name>
    <dbReference type="NCBI Taxonomy" id="71237"/>
    <lineage>
        <taxon>Bacteria</taxon>
        <taxon>Bacillati</taxon>
        <taxon>Bacillota</taxon>
        <taxon>Bacilli</taxon>
        <taxon>Bacillales</taxon>
        <taxon>Staphylococcaceae</taxon>
        <taxon>Mammaliicoccus</taxon>
    </lineage>
</organism>
<accession>A0A2T4PV33</accession>
<evidence type="ECO:0000256" key="1">
    <source>
        <dbReference type="SAM" id="Phobius"/>
    </source>
</evidence>
<dbReference type="EMBL" id="PZFK01000006">
    <property type="protein sequence ID" value="PTI30290.1"/>
    <property type="molecule type" value="Genomic_DNA"/>
</dbReference>
<feature type="domain" description="Cytochrome c assembly protein" evidence="2">
    <location>
        <begin position="69"/>
        <end position="268"/>
    </location>
</feature>
<evidence type="ECO:0000259" key="2">
    <source>
        <dbReference type="Pfam" id="PF01578"/>
    </source>
</evidence>
<evidence type="ECO:0000313" key="3">
    <source>
        <dbReference type="EMBL" id="PTI30290.1"/>
    </source>
</evidence>
<dbReference type="Pfam" id="PF01578">
    <property type="entry name" value="Cytochrom_C_asm"/>
    <property type="match status" value="1"/>
</dbReference>
<dbReference type="InterPro" id="IPR002541">
    <property type="entry name" value="Cyt_c_assembly"/>
</dbReference>
<dbReference type="GeneID" id="64116632"/>
<dbReference type="InterPro" id="IPR052372">
    <property type="entry name" value="YpjD/HemX"/>
</dbReference>
<dbReference type="PANTHER" id="PTHR38034">
    <property type="entry name" value="INNER MEMBRANE PROTEIN YPJD"/>
    <property type="match status" value="1"/>
</dbReference>